<evidence type="ECO:0000313" key="2">
    <source>
        <dbReference type="EMBL" id="CAL5227705.1"/>
    </source>
</evidence>
<proteinExistence type="predicted"/>
<accession>A0ABP1G641</accession>
<keyword evidence="3" id="KW-1185">Reference proteome</keyword>
<organism evidence="2 3">
    <name type="scientific">Coccomyxa viridis</name>
    <dbReference type="NCBI Taxonomy" id="1274662"/>
    <lineage>
        <taxon>Eukaryota</taxon>
        <taxon>Viridiplantae</taxon>
        <taxon>Chlorophyta</taxon>
        <taxon>core chlorophytes</taxon>
        <taxon>Trebouxiophyceae</taxon>
        <taxon>Trebouxiophyceae incertae sedis</taxon>
        <taxon>Coccomyxaceae</taxon>
        <taxon>Coccomyxa</taxon>
    </lineage>
</organism>
<feature type="region of interest" description="Disordered" evidence="1">
    <location>
        <begin position="258"/>
        <end position="293"/>
    </location>
</feature>
<protein>
    <submittedName>
        <fullName evidence="2">G10714 protein</fullName>
    </submittedName>
</protein>
<name>A0ABP1G641_9CHLO</name>
<evidence type="ECO:0000256" key="1">
    <source>
        <dbReference type="SAM" id="MobiDB-lite"/>
    </source>
</evidence>
<feature type="compositionally biased region" description="Low complexity" evidence="1">
    <location>
        <begin position="123"/>
        <end position="137"/>
    </location>
</feature>
<dbReference type="Proteomes" id="UP001497392">
    <property type="component" value="Unassembled WGS sequence"/>
</dbReference>
<feature type="region of interest" description="Disordered" evidence="1">
    <location>
        <begin position="76"/>
        <end position="140"/>
    </location>
</feature>
<comment type="caution">
    <text evidence="2">The sequence shown here is derived from an EMBL/GenBank/DDBJ whole genome shotgun (WGS) entry which is preliminary data.</text>
</comment>
<evidence type="ECO:0000313" key="3">
    <source>
        <dbReference type="Proteomes" id="UP001497392"/>
    </source>
</evidence>
<feature type="compositionally biased region" description="Low complexity" evidence="1">
    <location>
        <begin position="81"/>
        <end position="91"/>
    </location>
</feature>
<reference evidence="2 3" key="1">
    <citation type="submission" date="2024-06" db="EMBL/GenBank/DDBJ databases">
        <authorList>
            <person name="Kraege A."/>
            <person name="Thomma B."/>
        </authorList>
    </citation>
    <scope>NUCLEOTIDE SEQUENCE [LARGE SCALE GENOMIC DNA]</scope>
</reference>
<sequence length="293" mass="31085">MAVSGQKRKAIGEPCMLRLETSGSNAATAFAEMQAHQKRRRPDQEILAGTNEYHHNVQTQSFLGPPHTAVSHLADGVLPPSSSRNDGSSVSGYGTAIDVGGSPQISTATARHTGWPSEYAPAGSFVSSDSHQQSSVGDQHEVAMQAETPHSQAQEALAHLAFHPPGLTRSNSEPNLRLMLASPLNAMPQQLFQQPLPAFGGSSTAGALVPYKAPEVATCSSEKVKGYLLIVLEVIEDAFRSTQMKELHRVLSQLQSRQAAPNTAEDAHESDAACESGLEEEGREAMEVDAGVG</sequence>
<gene>
    <name evidence="2" type="primary">g10714</name>
    <name evidence="2" type="ORF">VP750_LOCUS9611</name>
</gene>
<dbReference type="EMBL" id="CAXHTA020000017">
    <property type="protein sequence ID" value="CAL5227705.1"/>
    <property type="molecule type" value="Genomic_DNA"/>
</dbReference>